<dbReference type="Proteomes" id="UP000268973">
    <property type="component" value="Unassembled WGS sequence"/>
</dbReference>
<feature type="domain" description="AsmA" evidence="2">
    <location>
        <begin position="1"/>
        <end position="539"/>
    </location>
</feature>
<dbReference type="EMBL" id="RXZH01000007">
    <property type="protein sequence ID" value="RTZ14583.1"/>
    <property type="molecule type" value="Genomic_DNA"/>
</dbReference>
<name>A0A3S0PM24_9VIBR</name>
<evidence type="ECO:0000256" key="1">
    <source>
        <dbReference type="SAM" id="MobiDB-lite"/>
    </source>
</evidence>
<comment type="caution">
    <text evidence="3">The sequence shown here is derived from an EMBL/GenBank/DDBJ whole genome shotgun (WGS) entry which is preliminary data.</text>
</comment>
<proteinExistence type="predicted"/>
<dbReference type="AlphaFoldDB" id="A0A3S0PM24"/>
<sequence length="647" mass="72031">MKKPLLLLLVLFIGLFALSAAALYAVMQTRYATQVVNGFFNYFSSQPITTSQVEYTPPLKFSLSDVTIGEDEQRILLPKLTLWLNQIPWQDDQLVVDSLLIEGATLDLQTFKIEAPKQVKLHQLALKQTDISSANWSVRGLNLQVDQPVWLSEKQTLPFGDIQLSAEQLYIQGEALDGLLVDLRYQPQDSTIFGSSFVWQGAKISGQAEQYPHGWSLVNVTVDQLNLPESNQLETLLSTLGKLHLPVSHINSLDILNSSFNYADWRFEQLDASLENLYLNHSFWQQQQGYASFNAESLTNGELRLISPRSSLSLDPERIQIEEFDADFKQGRVQLKGSLTPNEVALEQLSISALKWLEETHTLLPTVQGLLTPLDKLTIQSLDIENTQLIQVERKPYWQLSGLNIEGNDLILVDGQHQGLLAGNLEASANAVNIDTLIATQAHLTASANQNKLILERAFIPLEQGYIEASGMWDRSTLSAPWQLSLHADGVPMEHHAIQQALPFTLTGQSEFEVELSGLSGDYSMLSHSVSGDINVHLHQVSLNARSVDGEQHYSQPLDIEQVKVHVDRGRITIDGKSDTTHLAGQADLTKAEYATILLKSHQPCLELWSDILNRANVIKKTCDKPDLPQVKEDQTSSAPSSPNTAL</sequence>
<evidence type="ECO:0000259" key="2">
    <source>
        <dbReference type="Pfam" id="PF05170"/>
    </source>
</evidence>
<keyword evidence="4" id="KW-1185">Reference proteome</keyword>
<dbReference type="InterPro" id="IPR007844">
    <property type="entry name" value="AsmA"/>
</dbReference>
<organism evidence="3 4">
    <name type="scientific">Vibrio aquaticus</name>
    <dbReference type="NCBI Taxonomy" id="2496559"/>
    <lineage>
        <taxon>Bacteria</taxon>
        <taxon>Pseudomonadati</taxon>
        <taxon>Pseudomonadota</taxon>
        <taxon>Gammaproteobacteria</taxon>
        <taxon>Vibrionales</taxon>
        <taxon>Vibrionaceae</taxon>
        <taxon>Vibrio</taxon>
    </lineage>
</organism>
<protein>
    <submittedName>
        <fullName evidence="3">AsmA family protein</fullName>
    </submittedName>
</protein>
<evidence type="ECO:0000313" key="4">
    <source>
        <dbReference type="Proteomes" id="UP000268973"/>
    </source>
</evidence>
<feature type="region of interest" description="Disordered" evidence="1">
    <location>
        <begin position="626"/>
        <end position="647"/>
    </location>
</feature>
<reference evidence="3 4" key="1">
    <citation type="submission" date="2018-12" db="EMBL/GenBank/DDBJ databases">
        <title>Vibrio sp. isolated from China Sea.</title>
        <authorList>
            <person name="Li Y."/>
        </authorList>
    </citation>
    <scope>NUCLEOTIDE SEQUENCE [LARGE SCALE GENOMIC DNA]</scope>
    <source>
        <strain evidence="3 4">BEI207</strain>
    </source>
</reference>
<dbReference type="OrthoDB" id="5912765at2"/>
<feature type="compositionally biased region" description="Basic and acidic residues" evidence="1">
    <location>
        <begin position="626"/>
        <end position="635"/>
    </location>
</feature>
<dbReference type="Pfam" id="PF05170">
    <property type="entry name" value="AsmA"/>
    <property type="match status" value="1"/>
</dbReference>
<evidence type="ECO:0000313" key="3">
    <source>
        <dbReference type="EMBL" id="RTZ14583.1"/>
    </source>
</evidence>
<gene>
    <name evidence="3" type="ORF">EJ063_14795</name>
</gene>
<dbReference type="RefSeq" id="WP_126575131.1">
    <property type="nucleotide sequence ID" value="NZ_RXZH01000007.1"/>
</dbReference>
<feature type="compositionally biased region" description="Polar residues" evidence="1">
    <location>
        <begin position="636"/>
        <end position="647"/>
    </location>
</feature>
<accession>A0A3S0PM24</accession>